<organism evidence="2 3">
    <name type="scientific">Rhizophlyctis rosea</name>
    <dbReference type="NCBI Taxonomy" id="64517"/>
    <lineage>
        <taxon>Eukaryota</taxon>
        <taxon>Fungi</taxon>
        <taxon>Fungi incertae sedis</taxon>
        <taxon>Chytridiomycota</taxon>
        <taxon>Chytridiomycota incertae sedis</taxon>
        <taxon>Chytridiomycetes</taxon>
        <taxon>Rhizophlyctidales</taxon>
        <taxon>Rhizophlyctidaceae</taxon>
        <taxon>Rhizophlyctis</taxon>
    </lineage>
</organism>
<dbReference type="Proteomes" id="UP001212841">
    <property type="component" value="Unassembled WGS sequence"/>
</dbReference>
<accession>A0AAD5X086</accession>
<evidence type="ECO:0000313" key="2">
    <source>
        <dbReference type="EMBL" id="KAJ3048149.1"/>
    </source>
</evidence>
<name>A0AAD5X086_9FUNG</name>
<proteinExistence type="predicted"/>
<protein>
    <submittedName>
        <fullName evidence="2">Uncharacterized protein</fullName>
    </submittedName>
</protein>
<keyword evidence="3" id="KW-1185">Reference proteome</keyword>
<evidence type="ECO:0000313" key="3">
    <source>
        <dbReference type="Proteomes" id="UP001212841"/>
    </source>
</evidence>
<sequence>MLTSLDTDPSQPEPLSTDRRSPTPTPNTLSPRPHPQPPPHSSLNGTITQAEERTEGGMVGLVT</sequence>
<dbReference type="AlphaFoldDB" id="A0AAD5X086"/>
<comment type="caution">
    <text evidence="2">The sequence shown here is derived from an EMBL/GenBank/DDBJ whole genome shotgun (WGS) entry which is preliminary data.</text>
</comment>
<dbReference type="EMBL" id="JADGJD010000839">
    <property type="protein sequence ID" value="KAJ3048149.1"/>
    <property type="molecule type" value="Genomic_DNA"/>
</dbReference>
<feature type="non-terminal residue" evidence="2">
    <location>
        <position position="63"/>
    </location>
</feature>
<feature type="compositionally biased region" description="Polar residues" evidence="1">
    <location>
        <begin position="1"/>
        <end position="14"/>
    </location>
</feature>
<evidence type="ECO:0000256" key="1">
    <source>
        <dbReference type="SAM" id="MobiDB-lite"/>
    </source>
</evidence>
<feature type="region of interest" description="Disordered" evidence="1">
    <location>
        <begin position="1"/>
        <end position="63"/>
    </location>
</feature>
<reference evidence="2" key="1">
    <citation type="submission" date="2020-05" db="EMBL/GenBank/DDBJ databases">
        <title>Phylogenomic resolution of chytrid fungi.</title>
        <authorList>
            <person name="Stajich J.E."/>
            <person name="Amses K."/>
            <person name="Simmons R."/>
            <person name="Seto K."/>
            <person name="Myers J."/>
            <person name="Bonds A."/>
            <person name="Quandt C.A."/>
            <person name="Barry K."/>
            <person name="Liu P."/>
            <person name="Grigoriev I."/>
            <person name="Longcore J.E."/>
            <person name="James T.Y."/>
        </authorList>
    </citation>
    <scope>NUCLEOTIDE SEQUENCE</scope>
    <source>
        <strain evidence="2">JEL0318</strain>
    </source>
</reference>
<gene>
    <name evidence="2" type="ORF">HK097_010823</name>
</gene>